<dbReference type="OrthoDB" id="443318at2759"/>
<evidence type="ECO:0000256" key="3">
    <source>
        <dbReference type="ARBA" id="ARBA00022670"/>
    </source>
</evidence>
<name>A0A2A9PES2_OPHUN</name>
<sequence>MKTFPLLGTLIAGLGAVLATARGAEAHQLLQVMHSDGGMTTGDDSGSRLRVQQRRGEETHVRREAYAGQRFLNQASTKFLVNGSAIPGVDFDIGESYAGLLPISDKADERDSLFFWFFPTASEEKREEKEIVIWLNGGPGCSSLLGLLQENGPFQWQPGTLKPERNPWSWHLLSNVVYIEQPVTTGYSQGKATARNEDDVARQFLGFWSNFIKTFGMSGWRVYIAAESYGGYYGPYIASHMIDAKDDKRHGKMSGLMVYDGIMFDGVIQVGVVMEAFIDQHRDLMPLDDATMRSIRNVSASCGYQDWHKRYLRYPAVPGPLPPFPGSQTLKNGTVTLRPECQNIFNQIYEAIRIINPCFNIYNIRDSCPKVRDVLSQEEKQPYFQREDVKRAIHAPLEANWKQCADGVFVSAKNGVDESPPPDAYHLPNVVDHTHNVIIAHGAMDFILPLNGVLLGLQNMTWGGKRGFERAPADPFYVPLYGFNSTQGAHYYGDQLPAGAGVQGTVHEERGLTLVVTQLAGHEGPGYAPAAALRHLEKLLGRVDSLSKKGSFTLPVLKKATQVAGDLGKGTVKIPCLGAGC</sequence>
<proteinExistence type="inferred from homology"/>
<evidence type="ECO:0000256" key="1">
    <source>
        <dbReference type="ARBA" id="ARBA00009431"/>
    </source>
</evidence>
<evidence type="ECO:0000256" key="4">
    <source>
        <dbReference type="ARBA" id="ARBA00022801"/>
    </source>
</evidence>
<keyword evidence="5" id="KW-0325">Glycoprotein</keyword>
<evidence type="ECO:0000256" key="6">
    <source>
        <dbReference type="RuleBase" id="RU361156"/>
    </source>
</evidence>
<dbReference type="InterPro" id="IPR001563">
    <property type="entry name" value="Peptidase_S10"/>
</dbReference>
<dbReference type="InterPro" id="IPR029058">
    <property type="entry name" value="AB_hydrolase_fold"/>
</dbReference>
<evidence type="ECO:0000313" key="7">
    <source>
        <dbReference type="EMBL" id="PFH59387.1"/>
    </source>
</evidence>
<dbReference type="EMBL" id="LAZP02000203">
    <property type="protein sequence ID" value="PFH59387.1"/>
    <property type="molecule type" value="Genomic_DNA"/>
</dbReference>
<dbReference type="PANTHER" id="PTHR11802">
    <property type="entry name" value="SERINE PROTEASE FAMILY S10 SERINE CARBOXYPEPTIDASE"/>
    <property type="match status" value="1"/>
</dbReference>
<dbReference type="SUPFAM" id="SSF53474">
    <property type="entry name" value="alpha/beta-Hydrolases"/>
    <property type="match status" value="1"/>
</dbReference>
<dbReference type="EC" id="3.4.16.-" evidence="6"/>
<keyword evidence="4 6" id="KW-0378">Hydrolase</keyword>
<dbReference type="Proteomes" id="UP000037136">
    <property type="component" value="Unassembled WGS sequence"/>
</dbReference>
<dbReference type="PRINTS" id="PR00724">
    <property type="entry name" value="CRBOXYPTASEC"/>
</dbReference>
<evidence type="ECO:0000313" key="8">
    <source>
        <dbReference type="Proteomes" id="UP000037136"/>
    </source>
</evidence>
<dbReference type="PANTHER" id="PTHR11802:SF479">
    <property type="entry name" value="CARBOXYPEPTIDASE"/>
    <property type="match status" value="1"/>
</dbReference>
<dbReference type="GO" id="GO:0006508">
    <property type="term" value="P:proteolysis"/>
    <property type="evidence" value="ECO:0007669"/>
    <property type="project" value="UniProtKB-KW"/>
</dbReference>
<dbReference type="InterPro" id="IPR018202">
    <property type="entry name" value="Ser_caboxypep_ser_AS"/>
</dbReference>
<organism evidence="7 8">
    <name type="scientific">Ophiocordyceps unilateralis</name>
    <name type="common">Zombie-ant fungus</name>
    <name type="synonym">Torrubia unilateralis</name>
    <dbReference type="NCBI Taxonomy" id="268505"/>
    <lineage>
        <taxon>Eukaryota</taxon>
        <taxon>Fungi</taxon>
        <taxon>Dikarya</taxon>
        <taxon>Ascomycota</taxon>
        <taxon>Pezizomycotina</taxon>
        <taxon>Sordariomycetes</taxon>
        <taxon>Hypocreomycetidae</taxon>
        <taxon>Hypocreales</taxon>
        <taxon>Ophiocordycipitaceae</taxon>
        <taxon>Ophiocordyceps</taxon>
    </lineage>
</organism>
<reference evidence="7 8" key="1">
    <citation type="journal article" date="2015" name="BMC Genomics">
        <title>Gene expression during zombie ant biting behavior reflects the complexity underlying fungal parasitic behavioral manipulation.</title>
        <authorList>
            <person name="de Bekker C."/>
            <person name="Ohm R.A."/>
            <person name="Loreto R.G."/>
            <person name="Sebastian A."/>
            <person name="Albert I."/>
            <person name="Merrow M."/>
            <person name="Brachmann A."/>
            <person name="Hughes D.P."/>
        </authorList>
    </citation>
    <scope>NUCLEOTIDE SEQUENCE [LARGE SCALE GENOMIC DNA]</scope>
    <source>
        <strain evidence="7 8">SC16a</strain>
    </source>
</reference>
<dbReference type="GO" id="GO:0004185">
    <property type="term" value="F:serine-type carboxypeptidase activity"/>
    <property type="evidence" value="ECO:0007669"/>
    <property type="project" value="UniProtKB-UniRule"/>
</dbReference>
<keyword evidence="3 6" id="KW-0645">Protease</keyword>
<feature type="chain" id="PRO_5011824886" description="Carboxypeptidase" evidence="6">
    <location>
        <begin position="27"/>
        <end position="581"/>
    </location>
</feature>
<gene>
    <name evidence="7" type="ORF">XA68_12446</name>
</gene>
<comment type="caution">
    <text evidence="7">The sequence shown here is derived from an EMBL/GenBank/DDBJ whole genome shotgun (WGS) entry which is preliminary data.</text>
</comment>
<dbReference type="Pfam" id="PF00450">
    <property type="entry name" value="Peptidase_S10"/>
    <property type="match status" value="1"/>
</dbReference>
<keyword evidence="6" id="KW-0732">Signal</keyword>
<dbReference type="STRING" id="268505.A0A2A9PES2"/>
<keyword evidence="2 6" id="KW-0121">Carboxypeptidase</keyword>
<evidence type="ECO:0000256" key="2">
    <source>
        <dbReference type="ARBA" id="ARBA00022645"/>
    </source>
</evidence>
<keyword evidence="8" id="KW-1185">Reference proteome</keyword>
<evidence type="ECO:0000256" key="5">
    <source>
        <dbReference type="ARBA" id="ARBA00023180"/>
    </source>
</evidence>
<accession>A0A2A9PES2</accession>
<dbReference type="Gene3D" id="3.40.50.1820">
    <property type="entry name" value="alpha/beta hydrolase"/>
    <property type="match status" value="1"/>
</dbReference>
<dbReference type="AlphaFoldDB" id="A0A2A9PES2"/>
<feature type="signal peptide" evidence="6">
    <location>
        <begin position="1"/>
        <end position="26"/>
    </location>
</feature>
<dbReference type="PROSITE" id="PS00131">
    <property type="entry name" value="CARBOXYPEPT_SER_SER"/>
    <property type="match status" value="1"/>
</dbReference>
<comment type="similarity">
    <text evidence="1 6">Belongs to the peptidase S10 family.</text>
</comment>
<reference evidence="7 8" key="2">
    <citation type="journal article" date="2017" name="Sci. Rep.">
        <title>Ant-infecting Ophiocordyceps genomes reveal a high diversity of potential behavioral manipulation genes and a possible major role for enterotoxins.</title>
        <authorList>
            <person name="de Bekker C."/>
            <person name="Ohm R.A."/>
            <person name="Evans H.C."/>
            <person name="Brachmann A."/>
            <person name="Hughes D.P."/>
        </authorList>
    </citation>
    <scope>NUCLEOTIDE SEQUENCE [LARGE SCALE GENOMIC DNA]</scope>
    <source>
        <strain evidence="7 8">SC16a</strain>
    </source>
</reference>
<protein>
    <recommendedName>
        <fullName evidence="6">Carboxypeptidase</fullName>
        <ecNumber evidence="6">3.4.16.-</ecNumber>
    </recommendedName>
</protein>